<dbReference type="PRINTS" id="PR01853">
    <property type="entry name" value="YAJCTRNLCASE"/>
</dbReference>
<protein>
    <recommendedName>
        <fullName evidence="3">Sec translocon accessory complex subunit YajC</fullName>
    </recommendedName>
</protein>
<evidence type="ECO:0000313" key="13">
    <source>
        <dbReference type="Proteomes" id="UP000063964"/>
    </source>
</evidence>
<dbReference type="AlphaFoldDB" id="A0A120KN47"/>
<keyword evidence="8 11" id="KW-1133">Transmembrane helix</keyword>
<dbReference type="KEGG" id="doa:AXF15_08045"/>
<evidence type="ECO:0000256" key="9">
    <source>
        <dbReference type="ARBA" id="ARBA00023010"/>
    </source>
</evidence>
<evidence type="ECO:0000256" key="1">
    <source>
        <dbReference type="ARBA" id="ARBA00004162"/>
    </source>
</evidence>
<dbReference type="GO" id="GO:0015031">
    <property type="term" value="P:protein transport"/>
    <property type="evidence" value="ECO:0007669"/>
    <property type="project" value="UniProtKB-KW"/>
</dbReference>
<dbReference type="Proteomes" id="UP000063964">
    <property type="component" value="Chromosome"/>
</dbReference>
<dbReference type="InterPro" id="IPR003849">
    <property type="entry name" value="Preprotein_translocase_YajC"/>
</dbReference>
<dbReference type="PANTHER" id="PTHR33909:SF1">
    <property type="entry name" value="SEC TRANSLOCON ACCESSORY COMPLEX SUBUNIT YAJC"/>
    <property type="match status" value="1"/>
</dbReference>
<evidence type="ECO:0000256" key="7">
    <source>
        <dbReference type="ARBA" id="ARBA00022927"/>
    </source>
</evidence>
<keyword evidence="6 11" id="KW-0812">Transmembrane</keyword>
<reference evidence="13" key="1">
    <citation type="submission" date="2016-02" db="EMBL/GenBank/DDBJ databases">
        <authorList>
            <person name="Holder M.E."/>
            <person name="Ajami N.J."/>
            <person name="Petrosino J.F."/>
        </authorList>
    </citation>
    <scope>NUCLEOTIDE SEQUENCE [LARGE SCALE GENOMIC DNA]</scope>
    <source>
        <strain evidence="13">DSM 12838</strain>
    </source>
</reference>
<organism evidence="12 13">
    <name type="scientific">Desulfomicrobium orale DSM 12838</name>
    <dbReference type="NCBI Taxonomy" id="888061"/>
    <lineage>
        <taxon>Bacteria</taxon>
        <taxon>Pseudomonadati</taxon>
        <taxon>Thermodesulfobacteriota</taxon>
        <taxon>Desulfovibrionia</taxon>
        <taxon>Desulfovibrionales</taxon>
        <taxon>Desulfomicrobiaceae</taxon>
        <taxon>Desulfomicrobium</taxon>
    </lineage>
</organism>
<keyword evidence="10 11" id="KW-0472">Membrane</keyword>
<name>A0A120KN47_9BACT</name>
<dbReference type="PANTHER" id="PTHR33909">
    <property type="entry name" value="SEC TRANSLOCON ACCESSORY COMPLEX SUBUNIT YAJC"/>
    <property type="match status" value="1"/>
</dbReference>
<comment type="subcellular location">
    <subcellularLocation>
        <location evidence="1">Cell membrane</location>
        <topology evidence="1">Single-pass membrane protein</topology>
    </subcellularLocation>
</comment>
<evidence type="ECO:0000256" key="3">
    <source>
        <dbReference type="ARBA" id="ARBA00014962"/>
    </source>
</evidence>
<keyword evidence="4" id="KW-0813">Transport</keyword>
<dbReference type="NCBIfam" id="TIGR00739">
    <property type="entry name" value="yajC"/>
    <property type="match status" value="1"/>
</dbReference>
<evidence type="ECO:0000256" key="4">
    <source>
        <dbReference type="ARBA" id="ARBA00022448"/>
    </source>
</evidence>
<keyword evidence="13" id="KW-1185">Reference proteome</keyword>
<evidence type="ECO:0000256" key="5">
    <source>
        <dbReference type="ARBA" id="ARBA00022475"/>
    </source>
</evidence>
<proteinExistence type="inferred from homology"/>
<dbReference type="EMBL" id="CP014230">
    <property type="protein sequence ID" value="AMD93050.1"/>
    <property type="molecule type" value="Genomic_DNA"/>
</dbReference>
<keyword evidence="7" id="KW-0653">Protein transport</keyword>
<dbReference type="STRING" id="888061.AXF15_08045"/>
<evidence type="ECO:0000256" key="11">
    <source>
        <dbReference type="SAM" id="Phobius"/>
    </source>
</evidence>
<accession>A0A120KN47</accession>
<sequence length="121" mass="13300">MFFANIAHAMGQAPADAGAQPGGPLMTFMPLILMFVIFYFLLIRPQQKKQKEHRQMLDALGRGDRVVTAGGLYGQVVEAREDVLTVDLGNNVQVQVGRAFISGKLAPEGDKVKDKDKDKKK</sequence>
<feature type="transmembrane region" description="Helical" evidence="11">
    <location>
        <begin position="25"/>
        <end position="43"/>
    </location>
</feature>
<evidence type="ECO:0000256" key="10">
    <source>
        <dbReference type="ARBA" id="ARBA00023136"/>
    </source>
</evidence>
<dbReference type="SMART" id="SM01323">
    <property type="entry name" value="YajC"/>
    <property type="match status" value="1"/>
</dbReference>
<keyword evidence="5" id="KW-1003">Cell membrane</keyword>
<evidence type="ECO:0000256" key="6">
    <source>
        <dbReference type="ARBA" id="ARBA00022692"/>
    </source>
</evidence>
<dbReference type="OrthoDB" id="9811406at2"/>
<dbReference type="RefSeq" id="WP_066605731.1">
    <property type="nucleotide sequence ID" value="NZ_CP014230.1"/>
</dbReference>
<evidence type="ECO:0000256" key="2">
    <source>
        <dbReference type="ARBA" id="ARBA00006742"/>
    </source>
</evidence>
<evidence type="ECO:0000313" key="12">
    <source>
        <dbReference type="EMBL" id="AMD93050.1"/>
    </source>
</evidence>
<evidence type="ECO:0000256" key="8">
    <source>
        <dbReference type="ARBA" id="ARBA00022989"/>
    </source>
</evidence>
<gene>
    <name evidence="12" type="ORF">AXF15_08045</name>
</gene>
<keyword evidence="9" id="KW-0811">Translocation</keyword>
<dbReference type="GO" id="GO:0005886">
    <property type="term" value="C:plasma membrane"/>
    <property type="evidence" value="ECO:0007669"/>
    <property type="project" value="UniProtKB-SubCell"/>
</dbReference>
<comment type="similarity">
    <text evidence="2">Belongs to the YajC family.</text>
</comment>
<dbReference type="Pfam" id="PF02699">
    <property type="entry name" value="YajC"/>
    <property type="match status" value="1"/>
</dbReference>